<gene>
    <name evidence="1" type="ORF">S06H3_25167</name>
</gene>
<protein>
    <submittedName>
        <fullName evidence="1">Uncharacterized protein</fullName>
    </submittedName>
</protein>
<reference evidence="1" key="1">
    <citation type="journal article" date="2014" name="Front. Microbiol.">
        <title>High frequency of phylogenetically diverse reductive dehalogenase-homologous genes in deep subseafloor sedimentary metagenomes.</title>
        <authorList>
            <person name="Kawai M."/>
            <person name="Futagami T."/>
            <person name="Toyoda A."/>
            <person name="Takaki Y."/>
            <person name="Nishi S."/>
            <person name="Hori S."/>
            <person name="Arai W."/>
            <person name="Tsubouchi T."/>
            <person name="Morono Y."/>
            <person name="Uchiyama I."/>
            <person name="Ito T."/>
            <person name="Fujiyama A."/>
            <person name="Inagaki F."/>
            <person name="Takami H."/>
        </authorList>
    </citation>
    <scope>NUCLEOTIDE SEQUENCE</scope>
    <source>
        <strain evidence="1">Expedition CK06-06</strain>
    </source>
</reference>
<sequence>RVAPIWERTEENEKIFKDLGLRTAPLHTHPEITWQLNLEKSEEELLSLSKMVLN</sequence>
<dbReference type="AlphaFoldDB" id="X1MIT4"/>
<evidence type="ECO:0000313" key="1">
    <source>
        <dbReference type="EMBL" id="GAI31542.1"/>
    </source>
</evidence>
<feature type="non-terminal residue" evidence="1">
    <location>
        <position position="54"/>
    </location>
</feature>
<comment type="caution">
    <text evidence="1">The sequence shown here is derived from an EMBL/GenBank/DDBJ whole genome shotgun (WGS) entry which is preliminary data.</text>
</comment>
<dbReference type="EMBL" id="BARV01014395">
    <property type="protein sequence ID" value="GAI31542.1"/>
    <property type="molecule type" value="Genomic_DNA"/>
</dbReference>
<proteinExistence type="predicted"/>
<accession>X1MIT4</accession>
<feature type="non-terminal residue" evidence="1">
    <location>
        <position position="1"/>
    </location>
</feature>
<name>X1MIT4_9ZZZZ</name>
<organism evidence="1">
    <name type="scientific">marine sediment metagenome</name>
    <dbReference type="NCBI Taxonomy" id="412755"/>
    <lineage>
        <taxon>unclassified sequences</taxon>
        <taxon>metagenomes</taxon>
        <taxon>ecological metagenomes</taxon>
    </lineage>
</organism>